<feature type="coiled-coil region" evidence="1">
    <location>
        <begin position="266"/>
        <end position="300"/>
    </location>
</feature>
<keyword evidence="3" id="KW-0812">Transmembrane</keyword>
<dbReference type="RefSeq" id="WP_234272430.1">
    <property type="nucleotide sequence ID" value="NZ_JABFTT010000002.1"/>
</dbReference>
<name>A0ABS9AAV6_9GAMM</name>
<reference evidence="4 5" key="1">
    <citation type="journal article" date="2021" name="Front. Microbiol.">
        <title>Aerobic Denitrification and Heterotrophic Sulfur Oxidation in the Genus Halomonas Revealed by Six Novel Species Characterizations and Genome-Based Analysis.</title>
        <authorList>
            <person name="Wang L."/>
            <person name="Shao Z."/>
        </authorList>
    </citation>
    <scope>NUCLEOTIDE SEQUENCE [LARGE SCALE GENOMIC DNA]</scope>
    <source>
        <strain evidence="4 5">MCCC 1A11036</strain>
    </source>
</reference>
<evidence type="ECO:0008006" key="6">
    <source>
        <dbReference type="Google" id="ProtNLM"/>
    </source>
</evidence>
<gene>
    <name evidence="4" type="ORF">HOP51_02815</name>
</gene>
<comment type="caution">
    <text evidence="4">The sequence shown here is derived from an EMBL/GenBank/DDBJ whole genome shotgun (WGS) entry which is preliminary data.</text>
</comment>
<evidence type="ECO:0000256" key="1">
    <source>
        <dbReference type="SAM" id="Coils"/>
    </source>
</evidence>
<keyword evidence="5" id="KW-1185">Reference proteome</keyword>
<organism evidence="4 5">
    <name type="scientific">Billgrantia zhangzhouensis</name>
    <dbReference type="NCBI Taxonomy" id="2733481"/>
    <lineage>
        <taxon>Bacteria</taxon>
        <taxon>Pseudomonadati</taxon>
        <taxon>Pseudomonadota</taxon>
        <taxon>Gammaproteobacteria</taxon>
        <taxon>Oceanospirillales</taxon>
        <taxon>Halomonadaceae</taxon>
        <taxon>Billgrantia</taxon>
    </lineage>
</organism>
<feature type="compositionally biased region" description="Basic and acidic residues" evidence="2">
    <location>
        <begin position="1"/>
        <end position="12"/>
    </location>
</feature>
<evidence type="ECO:0000313" key="4">
    <source>
        <dbReference type="EMBL" id="MCE8019055.1"/>
    </source>
</evidence>
<sequence length="305" mass="34308">MPEARPSERRPIVPDPDSSLTRPRRVSQPQPRLWPLKFAVLLLLAMLLGMAWLGWQEIQRLSAEVQQVTSGMSNVHARFDAEEGRGDRLENIESRLSSTEEHAESVVARMAGLEVEVQHIAERDASRFEALDERIDDVVSGLERLDGEAEDRDALLEAVRASLDSLERVAEEGREVLVVRIEALAEASERQGERLAEWESLQDELAERQQDVRASLDERLEAVDEHVQQLLEQELSTLEERQQARTVALETRLDDLAGAIEATAEGDEASQAIESLRTRLASMEAELRELRQEQLSLSAGLEALR</sequence>
<evidence type="ECO:0000256" key="3">
    <source>
        <dbReference type="SAM" id="Phobius"/>
    </source>
</evidence>
<keyword evidence="1" id="KW-0175">Coiled coil</keyword>
<feature type="region of interest" description="Disordered" evidence="2">
    <location>
        <begin position="1"/>
        <end position="26"/>
    </location>
</feature>
<evidence type="ECO:0000313" key="5">
    <source>
        <dbReference type="Proteomes" id="UP001320122"/>
    </source>
</evidence>
<accession>A0ABS9AAV6</accession>
<dbReference type="EMBL" id="JABFTT010000002">
    <property type="protein sequence ID" value="MCE8019055.1"/>
    <property type="molecule type" value="Genomic_DNA"/>
</dbReference>
<proteinExistence type="predicted"/>
<protein>
    <recommendedName>
        <fullName evidence="6">Chromosome partition protein Smc</fullName>
    </recommendedName>
</protein>
<keyword evidence="3" id="KW-1133">Transmembrane helix</keyword>
<feature type="transmembrane region" description="Helical" evidence="3">
    <location>
        <begin position="34"/>
        <end position="55"/>
    </location>
</feature>
<keyword evidence="3" id="KW-0472">Membrane</keyword>
<evidence type="ECO:0000256" key="2">
    <source>
        <dbReference type="SAM" id="MobiDB-lite"/>
    </source>
</evidence>
<dbReference type="Proteomes" id="UP001320122">
    <property type="component" value="Unassembled WGS sequence"/>
</dbReference>